<name>A0A4P2VRP1_FLUSA</name>
<dbReference type="Proteomes" id="UP000291236">
    <property type="component" value="Chromosome"/>
</dbReference>
<gene>
    <name evidence="1" type="ORF">JCM31447_02370</name>
</gene>
<dbReference type="KEGG" id="sbf:JCM31447_02370"/>
<accession>A0A4P2VRP1</accession>
<evidence type="ECO:0000313" key="1">
    <source>
        <dbReference type="EMBL" id="BBH51815.1"/>
    </source>
</evidence>
<dbReference type="AlphaFoldDB" id="A0A4P2VRP1"/>
<dbReference type="EMBL" id="AP019368">
    <property type="protein sequence ID" value="BBH51815.1"/>
    <property type="molecule type" value="Genomic_DNA"/>
</dbReference>
<evidence type="ECO:0000313" key="2">
    <source>
        <dbReference type="Proteomes" id="UP000291236"/>
    </source>
</evidence>
<sequence length="63" mass="7066">MVKKLKKKLEGGMTELQFASAIGIPAIFISQKFKRYLLGANEVLGKTREVSERLNKLSQLSNN</sequence>
<protein>
    <submittedName>
        <fullName evidence="1">Uncharacterized protein</fullName>
    </submittedName>
</protein>
<reference evidence="1 2" key="1">
    <citation type="submission" date="2018-12" db="EMBL/GenBank/DDBJ databases">
        <title>Rubrispira sanarue gen. nov., sp., nov., a member of the order Silvanigrellales, isolated from a brackish lake in Hamamatsu Japan.</title>
        <authorList>
            <person name="Maejima Y."/>
            <person name="Iino T."/>
            <person name="Muraguchi Y."/>
            <person name="Fukuda K."/>
            <person name="Nojiri H."/>
            <person name="Ohkuma M."/>
            <person name="Moriuchi R."/>
            <person name="Dohra H."/>
            <person name="Kimbara K."/>
            <person name="Shintani M."/>
        </authorList>
    </citation>
    <scope>NUCLEOTIDE SEQUENCE [LARGE SCALE GENOMIC DNA]</scope>
    <source>
        <strain evidence="1 2">RF1110005</strain>
    </source>
</reference>
<dbReference type="RefSeq" id="WP_130605707.1">
    <property type="nucleotide sequence ID" value="NZ_AP019368.1"/>
</dbReference>
<keyword evidence="2" id="KW-1185">Reference proteome</keyword>
<proteinExistence type="predicted"/>
<organism evidence="1 2">
    <name type="scientific">Fluviispira sanaruensis</name>
    <dbReference type="NCBI Taxonomy" id="2493639"/>
    <lineage>
        <taxon>Bacteria</taxon>
        <taxon>Pseudomonadati</taxon>
        <taxon>Bdellovibrionota</taxon>
        <taxon>Oligoflexia</taxon>
        <taxon>Silvanigrellales</taxon>
        <taxon>Silvanigrellaceae</taxon>
        <taxon>Fluviispira</taxon>
    </lineage>
</organism>